<dbReference type="Pfam" id="PF04427">
    <property type="entry name" value="Brix"/>
    <property type="match status" value="1"/>
</dbReference>
<dbReference type="STRING" id="215637.A0A4P9ZYV4"/>
<evidence type="ECO:0000256" key="6">
    <source>
        <dbReference type="SAM" id="MobiDB-lite"/>
    </source>
</evidence>
<dbReference type="SUPFAM" id="SSF52954">
    <property type="entry name" value="Class II aaRS ABD-related"/>
    <property type="match status" value="1"/>
</dbReference>
<protein>
    <submittedName>
        <fullName evidence="8">Brix-domain-containing protein</fullName>
    </submittedName>
</protein>
<keyword evidence="5" id="KW-0539">Nucleus</keyword>
<dbReference type="Proteomes" id="UP000268162">
    <property type="component" value="Unassembled WGS sequence"/>
</dbReference>
<evidence type="ECO:0000256" key="3">
    <source>
        <dbReference type="ARBA" id="ARBA00006369"/>
    </source>
</evidence>
<keyword evidence="9" id="KW-1185">Reference proteome</keyword>
<evidence type="ECO:0000313" key="8">
    <source>
        <dbReference type="EMBL" id="RKP38873.1"/>
    </source>
</evidence>
<dbReference type="AlphaFoldDB" id="A0A4P9ZYV4"/>
<feature type="compositionally biased region" description="Acidic residues" evidence="6">
    <location>
        <begin position="249"/>
        <end position="259"/>
    </location>
</feature>
<gene>
    <name evidence="8" type="ORF">BJ085DRAFT_14115</name>
</gene>
<evidence type="ECO:0000313" key="9">
    <source>
        <dbReference type="Proteomes" id="UP000268162"/>
    </source>
</evidence>
<dbReference type="Gene3D" id="3.40.50.10480">
    <property type="entry name" value="Probable brix-domain ribosomal biogenesis protein"/>
    <property type="match status" value="1"/>
</dbReference>
<dbReference type="InterPro" id="IPR007109">
    <property type="entry name" value="Brix"/>
</dbReference>
<feature type="region of interest" description="Disordered" evidence="6">
    <location>
        <begin position="238"/>
        <end position="265"/>
    </location>
</feature>
<dbReference type="GO" id="GO:0000027">
    <property type="term" value="P:ribosomal large subunit assembly"/>
    <property type="evidence" value="ECO:0007669"/>
    <property type="project" value="TreeGrafter"/>
</dbReference>
<dbReference type="PROSITE" id="PS50833">
    <property type="entry name" value="BRIX"/>
    <property type="match status" value="1"/>
</dbReference>
<dbReference type="EMBL" id="ML002321">
    <property type="protein sequence ID" value="RKP38873.1"/>
    <property type="molecule type" value="Genomic_DNA"/>
</dbReference>
<dbReference type="FunFam" id="3.40.50.10480:FF:000003">
    <property type="entry name" value="Ribosome biogenesis protein BRX1"/>
    <property type="match status" value="1"/>
</dbReference>
<dbReference type="GO" id="GO:0006364">
    <property type="term" value="P:rRNA processing"/>
    <property type="evidence" value="ECO:0007669"/>
    <property type="project" value="InterPro"/>
</dbReference>
<evidence type="ECO:0000256" key="4">
    <source>
        <dbReference type="ARBA" id="ARBA00022517"/>
    </source>
</evidence>
<evidence type="ECO:0000256" key="1">
    <source>
        <dbReference type="ARBA" id="ARBA00003439"/>
    </source>
</evidence>
<feature type="domain" description="Brix" evidence="7">
    <location>
        <begin position="18"/>
        <end position="217"/>
    </location>
</feature>
<accession>A0A4P9ZYV4</accession>
<sequence>MEVDDQPTKPQSKVKNKQRVLMVSTRGVTQRQRHLMQDLEAMFPHFKKDNKLDSKSNPILVNELAELHNCNNAMYFEARRHTDLYMWISKTPNGPSAKFQVQNIHTMDELRLPGNCLKGSRPLLSFDQQFETKPHYQLLKQMFINIFNVPKSTRKSKPFVDHILNFSIVDNRIWFRNYQIIEKDPTSEKGTKPETSLVEIGPRFVLNPIRIFDGSYSGGPLWDNPHYVSTGLLRKVQNKDNRGGYDSIEKEEESESESDSEPKSD</sequence>
<proteinExistence type="inferred from homology"/>
<name>A0A4P9ZYV4_9FUNG</name>
<reference evidence="9" key="1">
    <citation type="journal article" date="2018" name="Nat. Microbiol.">
        <title>Leveraging single-cell genomics to expand the fungal tree of life.</title>
        <authorList>
            <person name="Ahrendt S.R."/>
            <person name="Quandt C.A."/>
            <person name="Ciobanu D."/>
            <person name="Clum A."/>
            <person name="Salamov A."/>
            <person name="Andreopoulos B."/>
            <person name="Cheng J.F."/>
            <person name="Woyke T."/>
            <person name="Pelin A."/>
            <person name="Henrissat B."/>
            <person name="Reynolds N.K."/>
            <person name="Benny G.L."/>
            <person name="Smith M.E."/>
            <person name="James T.Y."/>
            <person name="Grigoriev I.V."/>
        </authorList>
    </citation>
    <scope>NUCLEOTIDE SEQUENCE [LARGE SCALE GENOMIC DNA]</scope>
    <source>
        <strain evidence="9">RSA 468</strain>
    </source>
</reference>
<organism evidence="8 9">
    <name type="scientific">Dimargaris cristalligena</name>
    <dbReference type="NCBI Taxonomy" id="215637"/>
    <lineage>
        <taxon>Eukaryota</taxon>
        <taxon>Fungi</taxon>
        <taxon>Fungi incertae sedis</taxon>
        <taxon>Zoopagomycota</taxon>
        <taxon>Kickxellomycotina</taxon>
        <taxon>Dimargaritomycetes</taxon>
        <taxon>Dimargaritales</taxon>
        <taxon>Dimargaritaceae</taxon>
        <taxon>Dimargaris</taxon>
    </lineage>
</organism>
<keyword evidence="4" id="KW-0690">Ribosome biogenesis</keyword>
<dbReference type="SMART" id="SM00879">
    <property type="entry name" value="Brix"/>
    <property type="match status" value="1"/>
</dbReference>
<comment type="similarity">
    <text evidence="3">Belongs to the BRX1 family.</text>
</comment>
<dbReference type="InterPro" id="IPR026532">
    <property type="entry name" value="BRX1"/>
</dbReference>
<comment type="subcellular location">
    <subcellularLocation>
        <location evidence="2">Nucleus</location>
        <location evidence="2">Nucleolus</location>
    </subcellularLocation>
</comment>
<evidence type="ECO:0000256" key="2">
    <source>
        <dbReference type="ARBA" id="ARBA00004604"/>
    </source>
</evidence>
<dbReference type="GO" id="GO:0005730">
    <property type="term" value="C:nucleolus"/>
    <property type="evidence" value="ECO:0007669"/>
    <property type="project" value="UniProtKB-SubCell"/>
</dbReference>
<evidence type="ECO:0000259" key="7">
    <source>
        <dbReference type="PROSITE" id="PS50833"/>
    </source>
</evidence>
<evidence type="ECO:0000256" key="5">
    <source>
        <dbReference type="ARBA" id="ARBA00023242"/>
    </source>
</evidence>
<dbReference type="GO" id="GO:0019843">
    <property type="term" value="F:rRNA binding"/>
    <property type="evidence" value="ECO:0007669"/>
    <property type="project" value="InterPro"/>
</dbReference>
<dbReference type="PANTHER" id="PTHR13634:SF0">
    <property type="entry name" value="RIBOSOME BIOGENESIS PROTEIN BRX1 HOMOLOG"/>
    <property type="match status" value="1"/>
</dbReference>
<dbReference type="PANTHER" id="PTHR13634">
    <property type="entry name" value="RIBOSOME BIOGENESIS PROTEIN BRIX"/>
    <property type="match status" value="1"/>
</dbReference>
<comment type="function">
    <text evidence="1">Required for biogenesis of the 60S ribosomal subunit.</text>
</comment>